<evidence type="ECO:0000256" key="2">
    <source>
        <dbReference type="SAM" id="MobiDB-lite"/>
    </source>
</evidence>
<keyword evidence="1" id="KW-0175">Coiled coil</keyword>
<dbReference type="AlphaFoldDB" id="A0A061RCT3"/>
<feature type="compositionally biased region" description="Basic and acidic residues" evidence="2">
    <location>
        <begin position="675"/>
        <end position="691"/>
    </location>
</feature>
<feature type="compositionally biased region" description="Basic and acidic residues" evidence="2">
    <location>
        <begin position="619"/>
        <end position="667"/>
    </location>
</feature>
<protein>
    <submittedName>
        <fullName evidence="3">Uncharacterized protein</fullName>
    </submittedName>
</protein>
<dbReference type="EMBL" id="GBEZ01018090">
    <property type="protein sequence ID" value="JAC68311.1"/>
    <property type="molecule type" value="Transcribed_RNA"/>
</dbReference>
<sequence length="1039" mass="112689">SQTSSGGQSSTTNMHCIPKQKPAMQAEEIRLSLDSFSSHSLDNSEVLTGMVKFHRHNLLAALSEMQEGLVTQRGVASPRESMDCSLTSTLSNAFEEAQAYADNLEAIGHLIEGQNGRVLCLEESLKACQDRLTGAEAQLQQRVAKGVAVAVMATGAREASGERPRRSHGEAPQKDAAIRQLQRRVAELSRELHALRMDRLQCRSSSAVSAAEGASTRFAAQKEEYREHLARQRREAGASTDGFLLDLGRSLLAETSRQAGEETSLRIEQAWQAASTARALRESARATLRGAQPHAPLRLGEGPRAGQGAVPSPLCASDLHMSPNPVFSESDDEGGWPRWRGRNTDAGGHESLNRMQKAKDTHGDWRDSPATAAEPSPKDPSRGRRLVFEDAATPTDGAAASVRGNPVYQMMREEDSPVAKGLRLVGPRSPGGRYPVREQSPLPSDGRAGEEHSEARQGEGLEGSSLEDRDAAAADRDGGSGGGEEARGVPGWEGAVLGALQQEVTWLTAQSVQKDMQIAELQGRLRGPASGGQGADPGDERMPSPVGAAGDALRLLAAEQCQLAEGYADTQETAARTQSAVLAELDRAASLLVESDSLCRQLSESQQSLRRQLSLAESRLSRTEGRAQAAEDRACDLEESLRGARSRDEERSREREELLSRAAHAEHVSAQAEVRASEAELRARSSGERAESLGSELEGLQGMLRERQREIGELWSRARSAEAMSEDAAARAAEAERRVAKAEQRAEAAERREEALKQEGSRAREALQVAQQGRDDAEAELAKAEQLLRRAQAEASSHEREAKRTREALQSAMRRAEGYSGNEGRIAELEDQIRALEAEREEHRETEVAMLEEIHALQMKVYSLEKSAGVGWTPAGDVQQQASARDMSKAAEEWPENKARILEQRLAATLEAESELAEQMAADLAVKERERLSMKSRLEAANQQLQAYQVECQQLRGQIYSLTNQQPPDRGLGEATCAASPSPMSYAAVAGLPPSPQPATQGQPTPPAVSIARSPAVPLHARHCNRYPEERRARDSGRP</sequence>
<feature type="region of interest" description="Disordered" evidence="2">
    <location>
        <begin position="988"/>
        <end position="1039"/>
    </location>
</feature>
<proteinExistence type="predicted"/>
<evidence type="ECO:0000256" key="1">
    <source>
        <dbReference type="SAM" id="Coils"/>
    </source>
</evidence>
<dbReference type="GO" id="GO:0005737">
    <property type="term" value="C:cytoplasm"/>
    <property type="evidence" value="ECO:0007669"/>
    <property type="project" value="TreeGrafter"/>
</dbReference>
<feature type="region of interest" description="Disordered" evidence="2">
    <location>
        <begin position="522"/>
        <end position="547"/>
    </location>
</feature>
<organism evidence="3">
    <name type="scientific">Tetraselmis sp. GSL018</name>
    <dbReference type="NCBI Taxonomy" id="582737"/>
    <lineage>
        <taxon>Eukaryota</taxon>
        <taxon>Viridiplantae</taxon>
        <taxon>Chlorophyta</taxon>
        <taxon>core chlorophytes</taxon>
        <taxon>Chlorodendrophyceae</taxon>
        <taxon>Chlorodendrales</taxon>
        <taxon>Chlorodendraceae</taxon>
        <taxon>Tetraselmis</taxon>
    </lineage>
</organism>
<feature type="region of interest" description="Disordered" evidence="2">
    <location>
        <begin position="288"/>
        <end position="383"/>
    </location>
</feature>
<feature type="region of interest" description="Disordered" evidence="2">
    <location>
        <begin position="743"/>
        <end position="778"/>
    </location>
</feature>
<feature type="compositionally biased region" description="Basic and acidic residues" evidence="2">
    <location>
        <begin position="743"/>
        <end position="765"/>
    </location>
</feature>
<feature type="non-terminal residue" evidence="3">
    <location>
        <position position="1"/>
    </location>
</feature>
<feature type="region of interest" description="Disordered" evidence="2">
    <location>
        <begin position="414"/>
        <end position="490"/>
    </location>
</feature>
<dbReference type="GO" id="GO:0032982">
    <property type="term" value="C:myosin filament"/>
    <property type="evidence" value="ECO:0007669"/>
    <property type="project" value="TreeGrafter"/>
</dbReference>
<feature type="compositionally biased region" description="Basic and acidic residues" evidence="2">
    <location>
        <begin position="347"/>
        <end position="367"/>
    </location>
</feature>
<dbReference type="GO" id="GO:0051015">
    <property type="term" value="F:actin filament binding"/>
    <property type="evidence" value="ECO:0007669"/>
    <property type="project" value="TreeGrafter"/>
</dbReference>
<feature type="compositionally biased region" description="Basic and acidic residues" evidence="2">
    <location>
        <begin position="1026"/>
        <end position="1039"/>
    </location>
</feature>
<feature type="compositionally biased region" description="Basic and acidic residues" evidence="2">
    <location>
        <begin position="159"/>
        <end position="177"/>
    </location>
</feature>
<dbReference type="GO" id="GO:0000146">
    <property type="term" value="F:microfilament motor activity"/>
    <property type="evidence" value="ECO:0007669"/>
    <property type="project" value="TreeGrafter"/>
</dbReference>
<dbReference type="PANTHER" id="PTHR45615:SF40">
    <property type="entry name" value="MYOSIN HEAVY CHAIN, NON-MUSCLE"/>
    <property type="match status" value="1"/>
</dbReference>
<dbReference type="SUPFAM" id="SSF57997">
    <property type="entry name" value="Tropomyosin"/>
    <property type="match status" value="1"/>
</dbReference>
<accession>A0A061RCT3</accession>
<feature type="coiled-coil region" evidence="1">
    <location>
        <begin position="910"/>
        <end position="965"/>
    </location>
</feature>
<reference evidence="3" key="1">
    <citation type="submission" date="2014-05" db="EMBL/GenBank/DDBJ databases">
        <title>The transcriptome of the halophilic microalga Tetraselmis sp. GSL018 isolated from the Great Salt Lake, Utah.</title>
        <authorList>
            <person name="Jinkerson R.E."/>
            <person name="D'Adamo S."/>
            <person name="Posewitz M.C."/>
        </authorList>
    </citation>
    <scope>NUCLEOTIDE SEQUENCE</scope>
    <source>
        <strain evidence="3">GSL018</strain>
    </source>
</reference>
<feature type="compositionally biased region" description="Basic and acidic residues" evidence="2">
    <location>
        <begin position="447"/>
        <end position="459"/>
    </location>
</feature>
<gene>
    <name evidence="3" type="ORF">TSPGSL018_9041</name>
</gene>
<feature type="region of interest" description="Disordered" evidence="2">
    <location>
        <begin position="155"/>
        <end position="177"/>
    </location>
</feature>
<dbReference type="PANTHER" id="PTHR45615">
    <property type="entry name" value="MYOSIN HEAVY CHAIN, NON-MUSCLE"/>
    <property type="match status" value="1"/>
</dbReference>
<feature type="region of interest" description="Disordered" evidence="2">
    <location>
        <begin position="618"/>
        <end position="700"/>
    </location>
</feature>
<dbReference type="GO" id="GO:0016460">
    <property type="term" value="C:myosin II complex"/>
    <property type="evidence" value="ECO:0007669"/>
    <property type="project" value="TreeGrafter"/>
</dbReference>
<feature type="compositionally biased region" description="Basic and acidic residues" evidence="2">
    <location>
        <begin position="466"/>
        <end position="478"/>
    </location>
</feature>
<name>A0A061RCT3_9CHLO</name>
<evidence type="ECO:0000313" key="3">
    <source>
        <dbReference type="EMBL" id="JAC68311.1"/>
    </source>
</evidence>